<dbReference type="RefSeq" id="WP_071012899.1">
    <property type="nucleotide sequence ID" value="NZ_CP017754.1"/>
</dbReference>
<dbReference type="InterPro" id="IPR008962">
    <property type="entry name" value="PapD-like_sf"/>
</dbReference>
<keyword evidence="10" id="KW-1185">Reference proteome</keyword>
<sequence length="238" mass="25362">MKRSHIAGLALAGSLGLASGASLAGITLDGTRVVLAAPSKEASVLVRNRAAADVMIQAWIDGADDKADVPFAITPTLGRLGAEKQQTLRILYYGQGLPTDRESVFWVNVQEIPQKPKDENTLQIALRQRIKLFYRPAGLPGDVAKAPAQLRWRLVPHDGKAQLEVSNPTAFHVSLAGVKLHSGGRDYEAAPEMVPPAGTRRFEVKGLPAGAANADAKVRFDTINDYGAIQSHEGATGN</sequence>
<name>A0ABN4TNV8_9BURK</name>
<keyword evidence="3 6" id="KW-0732">Signal</keyword>
<dbReference type="EMBL" id="CP017754">
    <property type="protein sequence ID" value="AOZ06396.1"/>
    <property type="molecule type" value="Genomic_DNA"/>
</dbReference>
<dbReference type="Proteomes" id="UP000177515">
    <property type="component" value="Chromosome 1"/>
</dbReference>
<accession>A0ABN4TNV8</accession>
<dbReference type="Gene3D" id="2.60.40.10">
    <property type="entry name" value="Immunoglobulins"/>
    <property type="match status" value="2"/>
</dbReference>
<dbReference type="Pfam" id="PF00345">
    <property type="entry name" value="PapD_N"/>
    <property type="match status" value="1"/>
</dbReference>
<dbReference type="InterPro" id="IPR050643">
    <property type="entry name" value="Periplasmic_pilus_chap"/>
</dbReference>
<evidence type="ECO:0000259" key="7">
    <source>
        <dbReference type="Pfam" id="PF00345"/>
    </source>
</evidence>
<dbReference type="PANTHER" id="PTHR30251">
    <property type="entry name" value="PILUS ASSEMBLY CHAPERONE"/>
    <property type="match status" value="1"/>
</dbReference>
<feature type="domain" description="Pili assembly chaperone C-terminal" evidence="8">
    <location>
        <begin position="165"/>
        <end position="230"/>
    </location>
</feature>
<dbReference type="InterPro" id="IPR036316">
    <property type="entry name" value="Pili_assmbl_chap_C_dom_sf"/>
</dbReference>
<evidence type="ECO:0000256" key="1">
    <source>
        <dbReference type="ARBA" id="ARBA00004418"/>
    </source>
</evidence>
<keyword evidence="5" id="KW-0143">Chaperone</keyword>
<evidence type="ECO:0000256" key="2">
    <source>
        <dbReference type="ARBA" id="ARBA00007399"/>
    </source>
</evidence>
<dbReference type="Pfam" id="PF02753">
    <property type="entry name" value="PapD_C"/>
    <property type="match status" value="1"/>
</dbReference>
<feature type="signal peptide" evidence="6">
    <location>
        <begin position="1"/>
        <end position="24"/>
    </location>
</feature>
<feature type="chain" id="PRO_5047277616" evidence="6">
    <location>
        <begin position="25"/>
        <end position="238"/>
    </location>
</feature>
<reference evidence="9 10" key="1">
    <citation type="submission" date="2016-10" db="EMBL/GenBank/DDBJ databases">
        <title>Complete genome sequences of three Cupriavidus strains isolated from various Malaysian environments.</title>
        <authorList>
            <person name="Abdullah A.A.-A."/>
            <person name="Shafie N.A.H."/>
            <person name="Lau N.S."/>
        </authorList>
    </citation>
    <scope>NUCLEOTIDE SEQUENCE [LARGE SCALE GENOMIC DNA]</scope>
    <source>
        <strain evidence="9 10">USMAA1020</strain>
    </source>
</reference>
<protein>
    <submittedName>
        <fullName evidence="9">Molecular chaperone</fullName>
    </submittedName>
</protein>
<dbReference type="InterPro" id="IPR013783">
    <property type="entry name" value="Ig-like_fold"/>
</dbReference>
<feature type="domain" description="Pili assembly chaperone N-terminal" evidence="7">
    <location>
        <begin position="25"/>
        <end position="139"/>
    </location>
</feature>
<evidence type="ECO:0000259" key="8">
    <source>
        <dbReference type="Pfam" id="PF02753"/>
    </source>
</evidence>
<evidence type="ECO:0000256" key="5">
    <source>
        <dbReference type="ARBA" id="ARBA00023186"/>
    </source>
</evidence>
<evidence type="ECO:0000313" key="9">
    <source>
        <dbReference type="EMBL" id="AOZ06396.1"/>
    </source>
</evidence>
<comment type="similarity">
    <text evidence="2">Belongs to the periplasmic pilus chaperone family.</text>
</comment>
<dbReference type="SUPFAM" id="SSF49584">
    <property type="entry name" value="Periplasmic chaperone C-domain"/>
    <property type="match status" value="1"/>
</dbReference>
<comment type="subcellular location">
    <subcellularLocation>
        <location evidence="1">Periplasm</location>
    </subcellularLocation>
</comment>
<proteinExistence type="inferred from homology"/>
<dbReference type="InterPro" id="IPR016147">
    <property type="entry name" value="Pili_assmbl_chaperone_N"/>
</dbReference>
<dbReference type="SUPFAM" id="SSF49354">
    <property type="entry name" value="PapD-like"/>
    <property type="match status" value="1"/>
</dbReference>
<evidence type="ECO:0000256" key="4">
    <source>
        <dbReference type="ARBA" id="ARBA00022764"/>
    </source>
</evidence>
<evidence type="ECO:0000313" key="10">
    <source>
        <dbReference type="Proteomes" id="UP000177515"/>
    </source>
</evidence>
<dbReference type="PANTHER" id="PTHR30251:SF2">
    <property type="entry name" value="FIMBRIAL CHAPERONE YADV-RELATED"/>
    <property type="match status" value="1"/>
</dbReference>
<dbReference type="InterPro" id="IPR016148">
    <property type="entry name" value="Pili_assmbl_chaperone_C"/>
</dbReference>
<dbReference type="InterPro" id="IPR001829">
    <property type="entry name" value="Pili_assmbl_chaperone_bac"/>
</dbReference>
<evidence type="ECO:0000256" key="6">
    <source>
        <dbReference type="SAM" id="SignalP"/>
    </source>
</evidence>
<organism evidence="9 10">
    <name type="scientific">Cupriavidus malaysiensis</name>
    <dbReference type="NCBI Taxonomy" id="367825"/>
    <lineage>
        <taxon>Bacteria</taxon>
        <taxon>Pseudomonadati</taxon>
        <taxon>Pseudomonadota</taxon>
        <taxon>Betaproteobacteria</taxon>
        <taxon>Burkholderiales</taxon>
        <taxon>Burkholderiaceae</taxon>
        <taxon>Cupriavidus</taxon>
    </lineage>
</organism>
<gene>
    <name evidence="9" type="ORF">BKK80_11595</name>
</gene>
<keyword evidence="4" id="KW-0574">Periplasm</keyword>
<evidence type="ECO:0000256" key="3">
    <source>
        <dbReference type="ARBA" id="ARBA00022729"/>
    </source>
</evidence>
<dbReference type="PRINTS" id="PR00969">
    <property type="entry name" value="CHAPERONPILI"/>
</dbReference>